<evidence type="ECO:0000313" key="3">
    <source>
        <dbReference type="Proteomes" id="UP001330812"/>
    </source>
</evidence>
<dbReference type="RefSeq" id="WP_326837555.1">
    <property type="nucleotide sequence ID" value="NZ_CP142149.1"/>
</dbReference>
<evidence type="ECO:0000313" key="2">
    <source>
        <dbReference type="EMBL" id="WSE34747.1"/>
    </source>
</evidence>
<organism evidence="2 3">
    <name type="scientific">Amycolatopsis rhabdoformis</name>
    <dbReference type="NCBI Taxonomy" id="1448059"/>
    <lineage>
        <taxon>Bacteria</taxon>
        <taxon>Bacillati</taxon>
        <taxon>Actinomycetota</taxon>
        <taxon>Actinomycetes</taxon>
        <taxon>Pseudonocardiales</taxon>
        <taxon>Pseudonocardiaceae</taxon>
        <taxon>Amycolatopsis</taxon>
    </lineage>
</organism>
<protein>
    <submittedName>
        <fullName evidence="2">Enoyl-CoA hydratase</fullName>
    </submittedName>
</protein>
<comment type="similarity">
    <text evidence="1">Belongs to the enoyl-CoA hydratase/isomerase family.</text>
</comment>
<proteinExistence type="inferred from homology"/>
<dbReference type="InterPro" id="IPR014748">
    <property type="entry name" value="Enoyl-CoA_hydra_C"/>
</dbReference>
<accession>A0ABZ1IKH3</accession>
<dbReference type="EMBL" id="CP142149">
    <property type="protein sequence ID" value="WSE34747.1"/>
    <property type="molecule type" value="Genomic_DNA"/>
</dbReference>
<sequence>MTLVHTQQAAGVATVTMNRPERLNTMTDPFLEELLAALEQVADDRGVRAVVLRGAGSAFCAGGDLKAGVGGGVGDAGSLSTATGNLRRFMRIAQLLHLMPKPTIAAVHGACAGAGLSLACAADLRYASRSAVFVTAFLKVGMTGDFGGTWTLPRIVGRSRAREAYLLGDRIDARKALDWGLVTEVLDSDDELHQRVEDLARGLAAGPTEAQAGVKANLNDGESLGFVEALDREAARHIRSSRSVDAVEATKAFLEKRVPTFHR</sequence>
<dbReference type="PANTHER" id="PTHR43459:SF1">
    <property type="entry name" value="EG:BACN32G11.4 PROTEIN"/>
    <property type="match status" value="1"/>
</dbReference>
<name>A0ABZ1IKH3_9PSEU</name>
<dbReference type="Proteomes" id="UP001330812">
    <property type="component" value="Chromosome"/>
</dbReference>
<dbReference type="SUPFAM" id="SSF52096">
    <property type="entry name" value="ClpP/crotonase"/>
    <property type="match status" value="1"/>
</dbReference>
<keyword evidence="3" id="KW-1185">Reference proteome</keyword>
<dbReference type="CDD" id="cd06558">
    <property type="entry name" value="crotonase-like"/>
    <property type="match status" value="1"/>
</dbReference>
<evidence type="ECO:0000256" key="1">
    <source>
        <dbReference type="ARBA" id="ARBA00005254"/>
    </source>
</evidence>
<dbReference type="PANTHER" id="PTHR43459">
    <property type="entry name" value="ENOYL-COA HYDRATASE"/>
    <property type="match status" value="1"/>
</dbReference>
<reference evidence="2 3" key="1">
    <citation type="journal article" date="2015" name="Int. J. Syst. Evol. Microbiol.">
        <title>Amycolatopsis rhabdoformis sp. nov., an actinomycete isolated from a tropical forest soil.</title>
        <authorList>
            <person name="Souza W.R."/>
            <person name="Silva R.E."/>
            <person name="Goodfellow M."/>
            <person name="Busarakam K."/>
            <person name="Figueiro F.S."/>
            <person name="Ferreira D."/>
            <person name="Rodrigues-Filho E."/>
            <person name="Moraes L.A.B."/>
            <person name="Zucchi T.D."/>
        </authorList>
    </citation>
    <scope>NUCLEOTIDE SEQUENCE [LARGE SCALE GENOMIC DNA]</scope>
    <source>
        <strain evidence="2 3">NCIMB 14900</strain>
    </source>
</reference>
<dbReference type="Pfam" id="PF00378">
    <property type="entry name" value="ECH_1"/>
    <property type="match status" value="1"/>
</dbReference>
<dbReference type="Gene3D" id="1.10.12.10">
    <property type="entry name" value="Lyase 2-enoyl-coa Hydratase, Chain A, domain 2"/>
    <property type="match status" value="1"/>
</dbReference>
<dbReference type="InterPro" id="IPR029045">
    <property type="entry name" value="ClpP/crotonase-like_dom_sf"/>
</dbReference>
<gene>
    <name evidence="2" type="ORF">VSH64_22140</name>
</gene>
<dbReference type="InterPro" id="IPR001753">
    <property type="entry name" value="Enoyl-CoA_hydra/iso"/>
</dbReference>
<dbReference type="Gene3D" id="3.90.226.10">
    <property type="entry name" value="2-enoyl-CoA Hydratase, Chain A, domain 1"/>
    <property type="match status" value="1"/>
</dbReference>